<sequence>MIFIEPGGKGMAVPQPLRAAGIIGSCALVCSGSIALATPASAANASNFYIHGSTHLAAFQSYSACAPHARWELAQVNATPGAAPLSAQYMPNGELGTDALHLCYPTSDGRWSYVIAYTATKPINKLDRLVNTAARIKAIETSNDTSTQFDSENVKLYVHRVPEPTSVSVAQCDKAQQNVLNKVIASPHLRLVRYSSKGCNSNGDHGYFVAYLSDGRVPALYRDTLWRSRAYMVDTMGYEYSTTFSAGG</sequence>
<reference evidence="2 3" key="1">
    <citation type="submission" date="2020-07" db="EMBL/GenBank/DDBJ databases">
        <title>Sequencing the genomes of 1000 actinobacteria strains.</title>
        <authorList>
            <person name="Klenk H.-P."/>
        </authorList>
    </citation>
    <scope>NUCLEOTIDE SEQUENCE [LARGE SCALE GENOMIC DNA]</scope>
    <source>
        <strain evidence="2 3">DSM 29531</strain>
    </source>
</reference>
<gene>
    <name evidence="2" type="ORF">HNR15_000042</name>
</gene>
<accession>A0A853DAR2</accession>
<proteinExistence type="predicted"/>
<keyword evidence="1" id="KW-0732">Signal</keyword>
<dbReference type="EMBL" id="JACCFW010000001">
    <property type="protein sequence ID" value="NYJ73079.1"/>
    <property type="molecule type" value="Genomic_DNA"/>
</dbReference>
<dbReference type="RefSeq" id="WP_179478097.1">
    <property type="nucleotide sequence ID" value="NZ_JACCFW010000001.1"/>
</dbReference>
<name>A0A853DAR2_9MICO</name>
<keyword evidence="3" id="KW-1185">Reference proteome</keyword>
<feature type="signal peptide" evidence="1">
    <location>
        <begin position="1"/>
        <end position="42"/>
    </location>
</feature>
<evidence type="ECO:0000313" key="2">
    <source>
        <dbReference type="EMBL" id="NYJ73079.1"/>
    </source>
</evidence>
<evidence type="ECO:0000313" key="3">
    <source>
        <dbReference type="Proteomes" id="UP000571817"/>
    </source>
</evidence>
<evidence type="ECO:0000256" key="1">
    <source>
        <dbReference type="SAM" id="SignalP"/>
    </source>
</evidence>
<dbReference type="Proteomes" id="UP000571817">
    <property type="component" value="Unassembled WGS sequence"/>
</dbReference>
<protein>
    <submittedName>
        <fullName evidence="2">Uncharacterized protein</fullName>
    </submittedName>
</protein>
<dbReference type="AlphaFoldDB" id="A0A853DAR2"/>
<organism evidence="2 3">
    <name type="scientific">Allobranchiibius huperziae</name>
    <dbReference type="NCBI Taxonomy" id="1874116"/>
    <lineage>
        <taxon>Bacteria</taxon>
        <taxon>Bacillati</taxon>
        <taxon>Actinomycetota</taxon>
        <taxon>Actinomycetes</taxon>
        <taxon>Micrococcales</taxon>
        <taxon>Dermacoccaceae</taxon>
        <taxon>Allobranchiibius</taxon>
    </lineage>
</organism>
<feature type="chain" id="PRO_5033049103" evidence="1">
    <location>
        <begin position="43"/>
        <end position="248"/>
    </location>
</feature>
<comment type="caution">
    <text evidence="2">The sequence shown here is derived from an EMBL/GenBank/DDBJ whole genome shotgun (WGS) entry which is preliminary data.</text>
</comment>